<gene>
    <name evidence="6" type="ORF">GCM10025790_25060</name>
</gene>
<keyword evidence="3" id="KW-0804">Transcription</keyword>
<dbReference type="EMBL" id="BAABLW010000007">
    <property type="protein sequence ID" value="GAA4926203.1"/>
    <property type="molecule type" value="Genomic_DNA"/>
</dbReference>
<evidence type="ECO:0000256" key="3">
    <source>
        <dbReference type="ARBA" id="ARBA00023163"/>
    </source>
</evidence>
<comment type="caution">
    <text evidence="6">The sequence shown here is derived from an EMBL/GenBank/DDBJ whole genome shotgun (WGS) entry which is preliminary data.</text>
</comment>
<dbReference type="InterPro" id="IPR001647">
    <property type="entry name" value="HTH_TetR"/>
</dbReference>
<evidence type="ECO:0000313" key="7">
    <source>
        <dbReference type="Proteomes" id="UP001500368"/>
    </source>
</evidence>
<organism evidence="6 7">
    <name type="scientific">Nesterenkonia rhizosphaerae</name>
    <dbReference type="NCBI Taxonomy" id="1348272"/>
    <lineage>
        <taxon>Bacteria</taxon>
        <taxon>Bacillati</taxon>
        <taxon>Actinomycetota</taxon>
        <taxon>Actinomycetes</taxon>
        <taxon>Micrococcales</taxon>
        <taxon>Micrococcaceae</taxon>
        <taxon>Nesterenkonia</taxon>
    </lineage>
</organism>
<feature type="DNA-binding region" description="H-T-H motif" evidence="4">
    <location>
        <begin position="32"/>
        <end position="51"/>
    </location>
</feature>
<dbReference type="InterPro" id="IPR009057">
    <property type="entry name" value="Homeodomain-like_sf"/>
</dbReference>
<feature type="domain" description="HTH tetR-type" evidence="5">
    <location>
        <begin position="9"/>
        <end position="69"/>
    </location>
</feature>
<dbReference type="RefSeq" id="WP_345478343.1">
    <property type="nucleotide sequence ID" value="NZ_BAABLW010000007.1"/>
</dbReference>
<keyword evidence="7" id="KW-1185">Reference proteome</keyword>
<dbReference type="InterPro" id="IPR050109">
    <property type="entry name" value="HTH-type_TetR-like_transc_reg"/>
</dbReference>
<accession>A0ABP9G263</accession>
<dbReference type="PANTHER" id="PTHR30055:SF234">
    <property type="entry name" value="HTH-TYPE TRANSCRIPTIONAL REGULATOR BETI"/>
    <property type="match status" value="1"/>
</dbReference>
<name>A0ABP9G263_9MICC</name>
<dbReference type="Proteomes" id="UP001500368">
    <property type="component" value="Unassembled WGS sequence"/>
</dbReference>
<evidence type="ECO:0000259" key="5">
    <source>
        <dbReference type="PROSITE" id="PS50977"/>
    </source>
</evidence>
<dbReference type="PANTHER" id="PTHR30055">
    <property type="entry name" value="HTH-TYPE TRANSCRIPTIONAL REGULATOR RUTR"/>
    <property type="match status" value="1"/>
</dbReference>
<keyword evidence="2 4" id="KW-0238">DNA-binding</keyword>
<dbReference type="PROSITE" id="PS50977">
    <property type="entry name" value="HTH_TETR_2"/>
    <property type="match status" value="1"/>
</dbReference>
<evidence type="ECO:0000256" key="1">
    <source>
        <dbReference type="ARBA" id="ARBA00023015"/>
    </source>
</evidence>
<dbReference type="SUPFAM" id="SSF48498">
    <property type="entry name" value="Tetracyclin repressor-like, C-terminal domain"/>
    <property type="match status" value="1"/>
</dbReference>
<dbReference type="Pfam" id="PF00440">
    <property type="entry name" value="TetR_N"/>
    <property type="match status" value="1"/>
</dbReference>
<sequence length="185" mass="19899">MARPRTHDSSVRLRLIEAASEQLASGGPGAVSLRSAAAAAQTTTAAVYSLFGDRESLIQAVIDEGFRRFAAYLNDVNQTDNGWADLLALGIAYRRNALENPHFYRSMFASGSPQCARPTFERLVTAVARANNLDPTDAETPAVRVWAYVHGLVMLELSGLMPGSDEERENAYIAALRAAGSIITG</sequence>
<proteinExistence type="predicted"/>
<evidence type="ECO:0000256" key="4">
    <source>
        <dbReference type="PROSITE-ProRule" id="PRU00335"/>
    </source>
</evidence>
<dbReference type="InterPro" id="IPR025996">
    <property type="entry name" value="MT1864/Rv1816-like_C"/>
</dbReference>
<reference evidence="7" key="1">
    <citation type="journal article" date="2019" name="Int. J. Syst. Evol. Microbiol.">
        <title>The Global Catalogue of Microorganisms (GCM) 10K type strain sequencing project: providing services to taxonomists for standard genome sequencing and annotation.</title>
        <authorList>
            <consortium name="The Broad Institute Genomics Platform"/>
            <consortium name="The Broad Institute Genome Sequencing Center for Infectious Disease"/>
            <person name="Wu L."/>
            <person name="Ma J."/>
        </authorList>
    </citation>
    <scope>NUCLEOTIDE SEQUENCE [LARGE SCALE GENOMIC DNA]</scope>
    <source>
        <strain evidence="7">JCM 19129</strain>
    </source>
</reference>
<dbReference type="SUPFAM" id="SSF46689">
    <property type="entry name" value="Homeodomain-like"/>
    <property type="match status" value="1"/>
</dbReference>
<dbReference type="Gene3D" id="1.10.357.10">
    <property type="entry name" value="Tetracycline Repressor, domain 2"/>
    <property type="match status" value="1"/>
</dbReference>
<keyword evidence="1" id="KW-0805">Transcription regulation</keyword>
<evidence type="ECO:0000313" key="6">
    <source>
        <dbReference type="EMBL" id="GAA4926203.1"/>
    </source>
</evidence>
<protein>
    <submittedName>
        <fullName evidence="6">TetR/AcrR family transcriptional regulator</fullName>
    </submittedName>
</protein>
<evidence type="ECO:0000256" key="2">
    <source>
        <dbReference type="ARBA" id="ARBA00023125"/>
    </source>
</evidence>
<dbReference type="InterPro" id="IPR036271">
    <property type="entry name" value="Tet_transcr_reg_TetR-rel_C_sf"/>
</dbReference>
<dbReference type="Pfam" id="PF13305">
    <property type="entry name" value="TetR_C_33"/>
    <property type="match status" value="1"/>
</dbReference>